<feature type="transmembrane region" description="Helical" evidence="4">
    <location>
        <begin position="173"/>
        <end position="190"/>
    </location>
</feature>
<feature type="transmembrane region" description="Helical" evidence="4">
    <location>
        <begin position="210"/>
        <end position="227"/>
    </location>
</feature>
<evidence type="ECO:0000256" key="2">
    <source>
        <dbReference type="ARBA" id="ARBA00022842"/>
    </source>
</evidence>
<dbReference type="PANTHER" id="PTHR24093:SF369">
    <property type="entry name" value="CALCIUM-TRANSPORTING ATPASE"/>
    <property type="match status" value="1"/>
</dbReference>
<feature type="compositionally biased region" description="Polar residues" evidence="3">
    <location>
        <begin position="12"/>
        <end position="41"/>
    </location>
</feature>
<comment type="subcellular location">
    <subcellularLocation>
        <location evidence="1">Endomembrane system</location>
        <topology evidence="1">Multi-pass membrane protein</topology>
    </subcellularLocation>
</comment>
<dbReference type="SUPFAM" id="SSF81665">
    <property type="entry name" value="Calcium ATPase, transmembrane domain M"/>
    <property type="match status" value="1"/>
</dbReference>
<evidence type="ECO:0000313" key="5">
    <source>
        <dbReference type="EMBL" id="KAF9453412.1"/>
    </source>
</evidence>
<keyword evidence="4" id="KW-0472">Membrane</keyword>
<feature type="region of interest" description="Disordered" evidence="3">
    <location>
        <begin position="123"/>
        <end position="150"/>
    </location>
</feature>
<protein>
    <recommendedName>
        <fullName evidence="7">Cation-transporting P-type ATPase N-terminal domain-containing protein</fullName>
    </recommendedName>
</protein>
<reference evidence="5" key="1">
    <citation type="submission" date="2020-11" db="EMBL/GenBank/DDBJ databases">
        <authorList>
            <consortium name="DOE Joint Genome Institute"/>
            <person name="Ahrendt S."/>
            <person name="Riley R."/>
            <person name="Andreopoulos W."/>
            <person name="Labutti K."/>
            <person name="Pangilinan J."/>
            <person name="Ruiz-Duenas F.J."/>
            <person name="Barrasa J.M."/>
            <person name="Sanchez-Garcia M."/>
            <person name="Camarero S."/>
            <person name="Miyauchi S."/>
            <person name="Serrano A."/>
            <person name="Linde D."/>
            <person name="Babiker R."/>
            <person name="Drula E."/>
            <person name="Ayuso-Fernandez I."/>
            <person name="Pacheco R."/>
            <person name="Padilla G."/>
            <person name="Ferreira P."/>
            <person name="Barriuso J."/>
            <person name="Kellner H."/>
            <person name="Castanera R."/>
            <person name="Alfaro M."/>
            <person name="Ramirez L."/>
            <person name="Pisabarro A.G."/>
            <person name="Kuo A."/>
            <person name="Tritt A."/>
            <person name="Lipzen A."/>
            <person name="He G."/>
            <person name="Yan M."/>
            <person name="Ng V."/>
            <person name="Cullen D."/>
            <person name="Martin F."/>
            <person name="Rosso M.-N."/>
            <person name="Henrissat B."/>
            <person name="Hibbett D."/>
            <person name="Martinez A.T."/>
            <person name="Grigoriev I.V."/>
        </authorList>
    </citation>
    <scope>NUCLEOTIDE SEQUENCE</scope>
    <source>
        <strain evidence="5">MF-IS2</strain>
    </source>
</reference>
<dbReference type="GO" id="GO:0012505">
    <property type="term" value="C:endomembrane system"/>
    <property type="evidence" value="ECO:0007669"/>
    <property type="project" value="UniProtKB-SubCell"/>
</dbReference>
<dbReference type="GO" id="GO:0005886">
    <property type="term" value="C:plasma membrane"/>
    <property type="evidence" value="ECO:0007669"/>
    <property type="project" value="TreeGrafter"/>
</dbReference>
<keyword evidence="6" id="KW-1185">Reference proteome</keyword>
<evidence type="ECO:0000256" key="4">
    <source>
        <dbReference type="SAM" id="Phobius"/>
    </source>
</evidence>
<dbReference type="Proteomes" id="UP000807342">
    <property type="component" value="Unassembled WGS sequence"/>
</dbReference>
<keyword evidence="4" id="KW-1133">Transmembrane helix</keyword>
<organism evidence="5 6">
    <name type="scientific">Macrolepiota fuliginosa MF-IS2</name>
    <dbReference type="NCBI Taxonomy" id="1400762"/>
    <lineage>
        <taxon>Eukaryota</taxon>
        <taxon>Fungi</taxon>
        <taxon>Dikarya</taxon>
        <taxon>Basidiomycota</taxon>
        <taxon>Agaricomycotina</taxon>
        <taxon>Agaricomycetes</taxon>
        <taxon>Agaricomycetidae</taxon>
        <taxon>Agaricales</taxon>
        <taxon>Agaricineae</taxon>
        <taxon>Agaricaceae</taxon>
        <taxon>Macrolepiota</taxon>
    </lineage>
</organism>
<evidence type="ECO:0000256" key="3">
    <source>
        <dbReference type="SAM" id="MobiDB-lite"/>
    </source>
</evidence>
<evidence type="ECO:0008006" key="7">
    <source>
        <dbReference type="Google" id="ProtNLM"/>
    </source>
</evidence>
<sequence>MEEAKGGDGRSFPNSPLSLSMTDEDSSIPSINITDATSSAHQPELLRDDDIDPTPFAFEPCTLAHMLDPKTIEAPAAPTLMLSVLRGLGADPKRGLSADHLTGLDMVKSTASARLESDPPTIVLTEPSGLIREPSSTKDPPTHYTTFEGQDTWPHRPSKSLLALMWLAMKDKVLILLSIAVVISLALGLFQDSDTPREPGLPPIDWVEGVAIMIAVTIVLVGSLNDWQKERQFRKLNEKEGVQECIKSSATKGSDTIKNVSNDEFLELSKASGIARGLATMMKVPKRTWATLTTLGKSIVGAFPEVKSLRTVVCSSSFNIMLVFIPISVSCRSG</sequence>
<gene>
    <name evidence="5" type="ORF">P691DRAFT_40984</name>
</gene>
<dbReference type="InterPro" id="IPR023298">
    <property type="entry name" value="ATPase_P-typ_TM_dom_sf"/>
</dbReference>
<feature type="region of interest" description="Disordered" evidence="3">
    <location>
        <begin position="1"/>
        <end position="53"/>
    </location>
</feature>
<name>A0A9P6C6A9_9AGAR</name>
<evidence type="ECO:0000256" key="1">
    <source>
        <dbReference type="ARBA" id="ARBA00004127"/>
    </source>
</evidence>
<evidence type="ECO:0000313" key="6">
    <source>
        <dbReference type="Proteomes" id="UP000807342"/>
    </source>
</evidence>
<dbReference type="AlphaFoldDB" id="A0A9P6C6A9"/>
<accession>A0A9P6C6A9</accession>
<feature type="compositionally biased region" description="Polar residues" evidence="3">
    <location>
        <begin position="137"/>
        <end position="149"/>
    </location>
</feature>
<dbReference type="GO" id="GO:0006874">
    <property type="term" value="P:intracellular calcium ion homeostasis"/>
    <property type="evidence" value="ECO:0007669"/>
    <property type="project" value="TreeGrafter"/>
</dbReference>
<dbReference type="OrthoDB" id="116380at2759"/>
<dbReference type="EMBL" id="MU151061">
    <property type="protein sequence ID" value="KAF9453412.1"/>
    <property type="molecule type" value="Genomic_DNA"/>
</dbReference>
<keyword evidence="4" id="KW-0812">Transmembrane</keyword>
<keyword evidence="2" id="KW-0460">Magnesium</keyword>
<dbReference type="GO" id="GO:0005388">
    <property type="term" value="F:P-type calcium transporter activity"/>
    <property type="evidence" value="ECO:0007669"/>
    <property type="project" value="TreeGrafter"/>
</dbReference>
<dbReference type="PANTHER" id="PTHR24093">
    <property type="entry name" value="CATION TRANSPORTING ATPASE"/>
    <property type="match status" value="1"/>
</dbReference>
<comment type="caution">
    <text evidence="5">The sequence shown here is derived from an EMBL/GenBank/DDBJ whole genome shotgun (WGS) entry which is preliminary data.</text>
</comment>
<proteinExistence type="predicted"/>